<feature type="region of interest" description="Disordered" evidence="1">
    <location>
        <begin position="25"/>
        <end position="69"/>
    </location>
</feature>
<feature type="compositionally biased region" description="Low complexity" evidence="1">
    <location>
        <begin position="53"/>
        <end position="69"/>
    </location>
</feature>
<reference evidence="3" key="1">
    <citation type="submission" date="2016-07" db="EMBL/GenBank/DDBJ databases">
        <authorList>
            <person name="Balom B.A."/>
            <person name="Beck E.G."/>
            <person name="Blanchard M.S."/>
            <person name="Bowen M.Y."/>
            <person name="Bremer B.A."/>
            <person name="Campbell J.L."/>
            <person name="Chatham R.C."/>
            <person name="Creech M.L."/>
            <person name="Guevara S.D."/>
            <person name="Haley J.D."/>
            <person name="Hatney E."/>
            <person name="Hawkins C.M."/>
            <person name="Holman C.B."/>
            <person name="Holmes G.M."/>
            <person name="Jones A.M."/>
            <person name="Nava J.M."/>
            <person name="Pop-Ceapa S.B."/>
            <person name="Rivera N.E."/>
            <person name="Skinner S.A."/>
            <person name="Smith J.A."/>
            <person name="St S.J."/>
            <person name="Stewart J."/>
            <person name="Turner K.L."/>
            <person name="Walker M.G."/>
            <person name="Parcells R.L."/>
            <person name="Samuel M."/>
            <person name="Nguyen A."/>
            <person name="Hammonds-Odie L.P."/>
            <person name="Barrera A.L."/>
            <person name="Butela K.A."/>
            <person name="Garlena R.A."/>
            <person name="Russell D.A."/>
            <person name="Pope W.H."/>
            <person name="Jacobs-Sera D."/>
            <person name="Hendrix R.W."/>
            <person name="Hatfull G.F."/>
        </authorList>
    </citation>
    <scope>NUCLEOTIDE SEQUENCE [LARGE SCALE GENOMIC DNA]</scope>
</reference>
<evidence type="ECO:0000313" key="2">
    <source>
        <dbReference type="EMBL" id="AOQ27945.1"/>
    </source>
</evidence>
<dbReference type="EMBL" id="KX579975">
    <property type="protein sequence ID" value="AOQ27945.1"/>
    <property type="molecule type" value="Genomic_DNA"/>
</dbReference>
<evidence type="ECO:0000313" key="3">
    <source>
        <dbReference type="Proteomes" id="UP000224683"/>
    </source>
</evidence>
<keyword evidence="3" id="KW-1185">Reference proteome</keyword>
<protein>
    <submittedName>
        <fullName evidence="2">Uncharacterized protein</fullName>
    </submittedName>
</protein>
<dbReference type="InterPro" id="IPR055726">
    <property type="entry name" value="DUF7302"/>
</dbReference>
<sequence length="69" mass="7250">MKIRNKANGGVAEVTEDYGTALIAGGGWEAADAPKRQRAKKSTPKPAPEPDAPAETPTETTTEVPDTEE</sequence>
<evidence type="ECO:0000256" key="1">
    <source>
        <dbReference type="SAM" id="MobiDB-lite"/>
    </source>
</evidence>
<dbReference type="Pfam" id="PF23976">
    <property type="entry name" value="DUF7302"/>
    <property type="match status" value="1"/>
</dbReference>
<proteinExistence type="predicted"/>
<accession>A0A1C9LYH2</accession>
<name>A0A1C9LYH2_9CAUD</name>
<dbReference type="Proteomes" id="UP000224683">
    <property type="component" value="Segment"/>
</dbReference>
<organism evidence="2 3">
    <name type="scientific">Mycobacterium phage Mundrea</name>
    <dbReference type="NCBI Taxonomy" id="1897540"/>
    <lineage>
        <taxon>Viruses</taxon>
        <taxon>Duplodnaviria</taxon>
        <taxon>Heunggongvirae</taxon>
        <taxon>Uroviricota</taxon>
        <taxon>Caudoviricetes</taxon>
        <taxon>Backyardiganvirus</taxon>
        <taxon>Backyardiganvirus mundrea</taxon>
    </lineage>
</organism>
<gene>
    <name evidence="2" type="ORF">SEA_MUNDREA_16</name>
</gene>